<accession>A0ABQ7U7T7</accession>
<evidence type="ECO:0000313" key="2">
    <source>
        <dbReference type="Proteomes" id="UP000826656"/>
    </source>
</evidence>
<dbReference type="Proteomes" id="UP000826656">
    <property type="component" value="Unassembled WGS sequence"/>
</dbReference>
<organism evidence="1 2">
    <name type="scientific">Solanum tuberosum</name>
    <name type="common">Potato</name>
    <dbReference type="NCBI Taxonomy" id="4113"/>
    <lineage>
        <taxon>Eukaryota</taxon>
        <taxon>Viridiplantae</taxon>
        <taxon>Streptophyta</taxon>
        <taxon>Embryophyta</taxon>
        <taxon>Tracheophyta</taxon>
        <taxon>Spermatophyta</taxon>
        <taxon>Magnoliopsida</taxon>
        <taxon>eudicotyledons</taxon>
        <taxon>Gunneridae</taxon>
        <taxon>Pentapetalae</taxon>
        <taxon>asterids</taxon>
        <taxon>lamiids</taxon>
        <taxon>Solanales</taxon>
        <taxon>Solanaceae</taxon>
        <taxon>Solanoideae</taxon>
        <taxon>Solaneae</taxon>
        <taxon>Solanum</taxon>
    </lineage>
</organism>
<evidence type="ECO:0000313" key="1">
    <source>
        <dbReference type="EMBL" id="KAH0742976.1"/>
    </source>
</evidence>
<keyword evidence="2" id="KW-1185">Reference proteome</keyword>
<proteinExistence type="predicted"/>
<reference evidence="1 2" key="1">
    <citation type="journal article" date="2021" name="bioRxiv">
        <title>Chromosome-scale and haplotype-resolved genome assembly of a tetraploid potato cultivar.</title>
        <authorList>
            <person name="Sun H."/>
            <person name="Jiao W.-B."/>
            <person name="Krause K."/>
            <person name="Campoy J.A."/>
            <person name="Goel M."/>
            <person name="Folz-Donahue K."/>
            <person name="Kukat C."/>
            <person name="Huettel B."/>
            <person name="Schneeberger K."/>
        </authorList>
    </citation>
    <scope>NUCLEOTIDE SEQUENCE [LARGE SCALE GENOMIC DNA]</scope>
    <source>
        <strain evidence="1">SolTubOtavaFocal</strain>
        <tissue evidence="1">Leaves</tissue>
    </source>
</reference>
<sequence>MSWCTDHHHGRHRQLQVEKVCSMMQSEQIQTAWILLSAAYFLQTGGTVLCRDVHYYNQNGGSYELNSLKHDKKQNYEMYILIVRIPDCQGQDSIILSCDSQPFFIKLKFMWSWSGLNFNNL</sequence>
<name>A0ABQ7U7T7_SOLTU</name>
<dbReference type="EMBL" id="JAIVGD010000023">
    <property type="protein sequence ID" value="KAH0742976.1"/>
    <property type="molecule type" value="Genomic_DNA"/>
</dbReference>
<protein>
    <submittedName>
        <fullName evidence="1">Uncharacterized protein</fullName>
    </submittedName>
</protein>
<gene>
    <name evidence="1" type="ORF">KY290_030969</name>
</gene>
<comment type="caution">
    <text evidence="1">The sequence shown here is derived from an EMBL/GenBank/DDBJ whole genome shotgun (WGS) entry which is preliminary data.</text>
</comment>